<evidence type="ECO:0000313" key="3">
    <source>
        <dbReference type="Proteomes" id="UP001205906"/>
    </source>
</evidence>
<keyword evidence="3" id="KW-1185">Reference proteome</keyword>
<evidence type="ECO:0008006" key="4">
    <source>
        <dbReference type="Google" id="ProtNLM"/>
    </source>
</evidence>
<protein>
    <recommendedName>
        <fullName evidence="4">Transcriptional regulator</fullName>
    </recommendedName>
</protein>
<dbReference type="Proteomes" id="UP001205906">
    <property type="component" value="Unassembled WGS sequence"/>
</dbReference>
<dbReference type="EMBL" id="JAMXQS010000006">
    <property type="protein sequence ID" value="MCO6050819.1"/>
    <property type="molecule type" value="Genomic_DNA"/>
</dbReference>
<proteinExistence type="predicted"/>
<reference evidence="2 3" key="1">
    <citation type="submission" date="2022-06" db="EMBL/GenBank/DDBJ databases">
        <title>Mesorhizobium sp. strain RP14 Genome sequencing and assembly.</title>
        <authorList>
            <person name="Kim I."/>
        </authorList>
    </citation>
    <scope>NUCLEOTIDE SEQUENCE [LARGE SCALE GENOMIC DNA]</scope>
    <source>
        <strain evidence="3">RP14(2022)</strain>
    </source>
</reference>
<accession>A0ABT1C7M3</accession>
<evidence type="ECO:0000313" key="2">
    <source>
        <dbReference type="EMBL" id="MCO6050819.1"/>
    </source>
</evidence>
<organism evidence="2 3">
    <name type="scientific">Mesorhizobium liriopis</name>
    <dbReference type="NCBI Taxonomy" id="2953882"/>
    <lineage>
        <taxon>Bacteria</taxon>
        <taxon>Pseudomonadati</taxon>
        <taxon>Pseudomonadota</taxon>
        <taxon>Alphaproteobacteria</taxon>
        <taxon>Hyphomicrobiales</taxon>
        <taxon>Phyllobacteriaceae</taxon>
        <taxon>Mesorhizobium</taxon>
    </lineage>
</organism>
<evidence type="ECO:0000256" key="1">
    <source>
        <dbReference type="SAM" id="MobiDB-lite"/>
    </source>
</evidence>
<name>A0ABT1C7M3_9HYPH</name>
<sequence>MPERRNYSSDCDKVGALRFMQSHIRELGEMAKAERFTMIAYLLEMAYIEVGDELRERVNADHATENGESAVETAAGDPLAA</sequence>
<feature type="region of interest" description="Disordered" evidence="1">
    <location>
        <begin position="59"/>
        <end position="81"/>
    </location>
</feature>
<dbReference type="RefSeq" id="WP_252819770.1">
    <property type="nucleotide sequence ID" value="NZ_JAMXQS010000006.1"/>
</dbReference>
<comment type="caution">
    <text evidence="2">The sequence shown here is derived from an EMBL/GenBank/DDBJ whole genome shotgun (WGS) entry which is preliminary data.</text>
</comment>
<gene>
    <name evidence="2" type="ORF">NGM99_13630</name>
</gene>